<reference evidence="1 2" key="1">
    <citation type="submission" date="2014-01" db="EMBL/GenBank/DDBJ databases">
        <title>Full genme sequencing of cellulolytic bacterium Gynuella sunshinyii YC6258T gen. nov., sp. nov.</title>
        <authorList>
            <person name="Khan H."/>
            <person name="Chung E.J."/>
            <person name="Chung Y.R."/>
        </authorList>
    </citation>
    <scope>NUCLEOTIDE SEQUENCE [LARGE SCALE GENOMIC DNA]</scope>
    <source>
        <strain evidence="1 2">YC6258</strain>
    </source>
</reference>
<accession>A0A0C5W0D9</accession>
<sequence>MKSDSENYRVSGSARLEKSKAKHCLFTKGLQVSSKFSAESLHKNKISVV</sequence>
<organism evidence="1 2">
    <name type="scientific">Gynuella sunshinyii YC6258</name>
    <dbReference type="NCBI Taxonomy" id="1445510"/>
    <lineage>
        <taxon>Bacteria</taxon>
        <taxon>Pseudomonadati</taxon>
        <taxon>Pseudomonadota</taxon>
        <taxon>Gammaproteobacteria</taxon>
        <taxon>Oceanospirillales</taxon>
        <taxon>Saccharospirillaceae</taxon>
        <taxon>Gynuella</taxon>
    </lineage>
</organism>
<protein>
    <submittedName>
        <fullName evidence="1">Uncharacterized protein</fullName>
    </submittedName>
</protein>
<evidence type="ECO:0000313" key="1">
    <source>
        <dbReference type="EMBL" id="AJQ96149.1"/>
    </source>
</evidence>
<dbReference type="HOGENOM" id="CLU_3136234_0_0_6"/>
<dbReference type="KEGG" id="gsn:YC6258_04113"/>
<keyword evidence="2" id="KW-1185">Reference proteome</keyword>
<gene>
    <name evidence="1" type="ORF">YC6258_04113</name>
</gene>
<name>A0A0C5W0D9_9GAMM</name>
<dbReference type="EMBL" id="CP007142">
    <property type="protein sequence ID" value="AJQ96149.1"/>
    <property type="molecule type" value="Genomic_DNA"/>
</dbReference>
<dbReference type="Proteomes" id="UP000032266">
    <property type="component" value="Chromosome"/>
</dbReference>
<dbReference type="AlphaFoldDB" id="A0A0C5W0D9"/>
<proteinExistence type="predicted"/>
<evidence type="ECO:0000313" key="2">
    <source>
        <dbReference type="Proteomes" id="UP000032266"/>
    </source>
</evidence>